<dbReference type="EMBL" id="JAOQAZ010000044">
    <property type="protein sequence ID" value="KAJ4246046.1"/>
    <property type="molecule type" value="Genomic_DNA"/>
</dbReference>
<dbReference type="AlphaFoldDB" id="A0A9W8V8F1"/>
<dbReference type="OrthoDB" id="1046782at2759"/>
<dbReference type="GO" id="GO:0008081">
    <property type="term" value="F:phosphoric diester hydrolase activity"/>
    <property type="evidence" value="ECO:0007669"/>
    <property type="project" value="InterPro"/>
</dbReference>
<reference evidence="1" key="1">
    <citation type="submission" date="2022-09" db="EMBL/GenBank/DDBJ databases">
        <title>Fusarium specimens isolated from Avocado Roots.</title>
        <authorList>
            <person name="Stajich J."/>
            <person name="Roper C."/>
            <person name="Heimlech-Rivalta G."/>
        </authorList>
    </citation>
    <scope>NUCLEOTIDE SEQUENCE</scope>
    <source>
        <strain evidence="1">CF00136</strain>
    </source>
</reference>
<gene>
    <name evidence="1" type="ORF">NW762_013791</name>
</gene>
<dbReference type="Proteomes" id="UP001152049">
    <property type="component" value="Unassembled WGS sequence"/>
</dbReference>
<keyword evidence="2" id="KW-1185">Reference proteome</keyword>
<organism evidence="1 2">
    <name type="scientific">Fusarium torreyae</name>
    <dbReference type="NCBI Taxonomy" id="1237075"/>
    <lineage>
        <taxon>Eukaryota</taxon>
        <taxon>Fungi</taxon>
        <taxon>Dikarya</taxon>
        <taxon>Ascomycota</taxon>
        <taxon>Pezizomycotina</taxon>
        <taxon>Sordariomycetes</taxon>
        <taxon>Hypocreomycetidae</taxon>
        <taxon>Hypocreales</taxon>
        <taxon>Nectriaceae</taxon>
        <taxon>Fusarium</taxon>
    </lineage>
</organism>
<protein>
    <submittedName>
        <fullName evidence="1">Uncharacterized protein</fullName>
    </submittedName>
</protein>
<dbReference type="GO" id="GO:0006629">
    <property type="term" value="P:lipid metabolic process"/>
    <property type="evidence" value="ECO:0007669"/>
    <property type="project" value="InterPro"/>
</dbReference>
<accession>A0A9W8V8F1</accession>
<comment type="caution">
    <text evidence="1">The sequence shown here is derived from an EMBL/GenBank/DDBJ whole genome shotgun (WGS) entry which is preliminary data.</text>
</comment>
<dbReference type="SUPFAM" id="SSF51695">
    <property type="entry name" value="PLC-like phosphodiesterases"/>
    <property type="match status" value="1"/>
</dbReference>
<dbReference type="InterPro" id="IPR017946">
    <property type="entry name" value="PLC-like_Pdiesterase_TIM-brl"/>
</dbReference>
<name>A0A9W8V8F1_9HYPO</name>
<evidence type="ECO:0000313" key="2">
    <source>
        <dbReference type="Proteomes" id="UP001152049"/>
    </source>
</evidence>
<proteinExistence type="predicted"/>
<evidence type="ECO:0000313" key="1">
    <source>
        <dbReference type="EMBL" id="KAJ4246046.1"/>
    </source>
</evidence>
<sequence length="254" mass="27714">MKILAPLIAAHGDFSLGLTIREIFSIFYGWLDNHPTEAIVVQIKADGKGVNEQAVSNDVGALIKDKTRYWAIGETVPSLTQIKGKIQLVRRLGRPDADGAAETFGINALNWPENTQNEIKNTLINKNSTPVRLSIQDNYTFYDNGATALQKKTKYITDFVAKAVSSPKATTDPWFIGFSSYTTTGGIPDSNFNYAAKSLGGNKPMNEALEKCVKLQGGHGKPARVGTLLMDYPNWNSGTLIESIIYTNDLNLAG</sequence>
<dbReference type="Gene3D" id="3.20.20.190">
    <property type="entry name" value="Phosphatidylinositol (PI) phosphodiesterase"/>
    <property type="match status" value="1"/>
</dbReference>